<dbReference type="InterPro" id="IPR029045">
    <property type="entry name" value="ClpP/crotonase-like_dom_sf"/>
</dbReference>
<keyword evidence="4" id="KW-1185">Reference proteome</keyword>
<dbReference type="InterPro" id="IPR001753">
    <property type="entry name" value="Enoyl-CoA_hydra/iso"/>
</dbReference>
<protein>
    <submittedName>
        <fullName evidence="3">Enoyl-CoA hydratase</fullName>
    </submittedName>
</protein>
<dbReference type="InterPro" id="IPR018376">
    <property type="entry name" value="Enoyl-CoA_hyd/isom_CS"/>
</dbReference>
<dbReference type="Pfam" id="PF00378">
    <property type="entry name" value="ECH_1"/>
    <property type="match status" value="1"/>
</dbReference>
<evidence type="ECO:0000313" key="4">
    <source>
        <dbReference type="Proteomes" id="UP000619260"/>
    </source>
</evidence>
<evidence type="ECO:0000256" key="1">
    <source>
        <dbReference type="ARBA" id="ARBA00005254"/>
    </source>
</evidence>
<dbReference type="EMBL" id="BOPF01000038">
    <property type="protein sequence ID" value="GIJ50663.1"/>
    <property type="molecule type" value="Genomic_DNA"/>
</dbReference>
<name>A0A8J3YVV9_9ACTN</name>
<dbReference type="GO" id="GO:0006635">
    <property type="term" value="P:fatty acid beta-oxidation"/>
    <property type="evidence" value="ECO:0007669"/>
    <property type="project" value="TreeGrafter"/>
</dbReference>
<evidence type="ECO:0000313" key="3">
    <source>
        <dbReference type="EMBL" id="GIJ50663.1"/>
    </source>
</evidence>
<organism evidence="3 4">
    <name type="scientific">Virgisporangium aliadipatigenens</name>
    <dbReference type="NCBI Taxonomy" id="741659"/>
    <lineage>
        <taxon>Bacteria</taxon>
        <taxon>Bacillati</taxon>
        <taxon>Actinomycetota</taxon>
        <taxon>Actinomycetes</taxon>
        <taxon>Micromonosporales</taxon>
        <taxon>Micromonosporaceae</taxon>
        <taxon>Virgisporangium</taxon>
    </lineage>
</organism>
<proteinExistence type="inferred from homology"/>
<dbReference type="PANTHER" id="PTHR11941">
    <property type="entry name" value="ENOYL-COA HYDRATASE-RELATED"/>
    <property type="match status" value="1"/>
</dbReference>
<dbReference type="Gene3D" id="3.90.226.10">
    <property type="entry name" value="2-enoyl-CoA Hydratase, Chain A, domain 1"/>
    <property type="match status" value="1"/>
</dbReference>
<dbReference type="SUPFAM" id="SSF52096">
    <property type="entry name" value="ClpP/crotonase"/>
    <property type="match status" value="1"/>
</dbReference>
<dbReference type="Proteomes" id="UP000619260">
    <property type="component" value="Unassembled WGS sequence"/>
</dbReference>
<sequence>MSVVRMKFDGDIPVVVMDSGENRFHPDLLDGVENALDEVEKSGRAAVVLTGTGKFFSNGLDLEYLANGGPAYLTRVHRLFARLLGFPGYVVAAINGHAFAAGGMLAVAADARVMRADRGFFCLPEVDLGLPFSDGMNALLTRKLTPATAHEAMVTGRRYGGVEAAGKSIVDAAVAEDQVLATALERAREMAGKQPPAVAAIKRRMYEREIAVLEATG</sequence>
<accession>A0A8J3YVV9</accession>
<dbReference type="AlphaFoldDB" id="A0A8J3YVV9"/>
<comment type="similarity">
    <text evidence="1 2">Belongs to the enoyl-CoA hydratase/isomerase family.</text>
</comment>
<dbReference type="PROSITE" id="PS00166">
    <property type="entry name" value="ENOYL_COA_HYDRATASE"/>
    <property type="match status" value="1"/>
</dbReference>
<reference evidence="3" key="1">
    <citation type="submission" date="2021-01" db="EMBL/GenBank/DDBJ databases">
        <title>Whole genome shotgun sequence of Virgisporangium aliadipatigenens NBRC 105644.</title>
        <authorList>
            <person name="Komaki H."/>
            <person name="Tamura T."/>
        </authorList>
    </citation>
    <scope>NUCLEOTIDE SEQUENCE</scope>
    <source>
        <strain evidence="3">NBRC 105644</strain>
    </source>
</reference>
<dbReference type="PANTHER" id="PTHR11941:SF75">
    <property type="entry name" value="ENOYL-COA HYDRATASE_ISOMERASE FAMILY PROTEIN"/>
    <property type="match status" value="1"/>
</dbReference>
<dbReference type="CDD" id="cd06558">
    <property type="entry name" value="crotonase-like"/>
    <property type="match status" value="1"/>
</dbReference>
<dbReference type="GO" id="GO:0004165">
    <property type="term" value="F:delta(3)-delta(2)-enoyl-CoA isomerase activity"/>
    <property type="evidence" value="ECO:0007669"/>
    <property type="project" value="TreeGrafter"/>
</dbReference>
<comment type="caution">
    <text evidence="3">The sequence shown here is derived from an EMBL/GenBank/DDBJ whole genome shotgun (WGS) entry which is preliminary data.</text>
</comment>
<gene>
    <name evidence="3" type="primary">paaG_3</name>
    <name evidence="3" type="ORF">Val02_75490</name>
</gene>
<evidence type="ECO:0000256" key="2">
    <source>
        <dbReference type="RuleBase" id="RU003707"/>
    </source>
</evidence>